<sequence length="2844" mass="323319">MKNKRKTLTALGVVSAVTGAGALLTTGLLLSLHSSYKVPRHQTYFFLELKKEVEKNQRALESLSISENNQNNTNEIKNLFSEIDYARQLLSNEDSSIPIMLKQRNILKQLGLKAMLSVVKEKTEQEKIINEYYQLVKEVDFLNIAKEVKNQALVSLSNTAINKFFNDIDPLIKKQNEFSFALETKVWTDYDKILKNNSETLTAEQKSTLDSAIEEILNLLGQSWYSKDALLEYGKVYDSVIKSISINKAPENKNLKAFLDNVIHIRKEIDLLKVKEQVKRDFLTRIDNYKKLALSPSPKLAITKAQEILYLNDLVNNQLDTITKIQDENNLQNSQILNQKIQDLESLDVNTNLKSLVTAQVELIKKDFSQHPQNIFNNISAATNLKTAIDNIENLIKKIKEKITEYLTNLNISSDEANSFNTQLSEIVKEKHNNINDYLEKLNNLYNRIYDNNLLNTTFKSSLKTLREQVKLSLDKGFEVDKNALVKINSKINELVDGASALKDLNDGLRILSNDLRNSNRDELRNLYNTTVSLLSGESLVAEEIKQRLKDLNSKSKPLIEPSSTAIRDDLQFLIGEYKKELQRANVNGELQKTLFKHSQVRSQIEKVFGGPEQILKSPFGRKLLEHADDLKKQAEILSLDPNPELTEKDKSKKLFDIREQLQNLQNNAQNFKDLEVAVANGNTALESSKGRTAEQVALEKEALLIKQLQDAAFESLNKAPQTKDVSDILTKLEDAIKDYKQKQASYQSTKDLDKKFEEINNVFAPYETNGKKTQTQENLIDKLKDYSKQLSNPNLSNEEREKVHTEINHLISVVSSFKDLEANNNSLKALVKDTEFLDFGTFKPDQEYANSKTLNNEIDAYLVSAFKAPFNRNEIEDKIEKIKTQTNNLSLAISVAFLRKINDELQAHKITNNALLNTSPYQEINNSIESLNVKTDELIAQNDKTSDQINELTNKLSKYKYLVIALEKSGQKLATIDQTQFPLSYQKLLESIIGIPPLVGANQPQNTLVNLDDSSFVIDSKTSILNEELAKVETRMKVESALTNLKTVYGSNEANQAIFDDAINKWEKQIRSFTAQLQDFYANKTKLALLRDEIVFYANNQEKLKNEIQKQYQDTLNEKNSQLSKYDSRAEKINLRIHAKLDAVFDEFDNLVNATNANGKKTTTIKALRAKFDELPLAFIKDLLIKRVEALKNKINNDTFYFNHHSTELKNAYSNKWRDILNNWINAINDTAQSYTSSEDVIKINGDIAKIAYLDNLATVLNDTFRSLDTIYPESTQKEFKLLQTQNPNNILFTKLLNTNVYENADVSTLYNFSTTSMIVLQNEIRSAYVEVSTLGNLKRIQVPTIAVARSSFIADLVRGDSYDPNFETQFNNKIDELINQTNNATNKNTIIDANNKFYQLLEKEDSLSKLARRAYQAKYLVRANLDAPEAGKVSIANSIQSIYDSFKDNYFELSIQEIITKDQELEEKGVLLEKFSEVYAQVEQAKDQIPTNYPDGTGTKGTGEDGRQKMEAYYDFLLNNLNTEPITQSKLFTITQTLASLEKLITLHQEKIITQTSVKDDSDYTSFTYKTGESTTYGFEDDANKLADDILESIPDTTKNASNIDNELYPKLSDNFKINYQLYLDRKQALDLIYKQAQGSDPKGIKVEQIEKITDQNGSVDTMYQQLQDKGDDFFHIQATSIQNATSNSEINQAIQAVSETNFFFDKYKMIAELIAKAKAAKDLITNAPQNVQQNQNVMQSLAKLEAEITKGEGYYYTEKDQVKLDNNIFLLKTYVERLNLATEVAQALEKLNNFNTDPNQGEYLSDQAKAPLRAIINMPFTLLNGNTNLENEEEYKRLLQTYVLSSNPQSFNVAFLNSIELQSKIQKAQEYLDSYNAQKAQNQDYEPQNIRDLYASTNAQAVTLESKIAQATSILNTMNHDEVAKVQAASQIFNSNDGILDLIFHAEKEKIEQVYKRNLALKKFMTGAYNNATQGQKQSPIIDDYEAIALEAIQDIDIATPEKLVQLNTKYSQANDKYYEQVLAVYKWEAYRYKSYKEKIQPYTNLFTNATTDNAKKEFILKVTGIDENVVTGLMEKLNPTSVDSSYKKAKESSDHISDGDDAIRAWLKEAQTVPNLVVEQLHDVGSEFLDYFQNLISITSVPLLGLTFSQFKDINEQLLVDKGTQSVGYALQLFGKLSEIQTKSSTFKRTITTDIDPNLHTQLQIGINEQGLTFEQETPTMYTNPRNNFFNKYKELATKLAIAKENLNSFVFGDSPTDNINLKSILHKFIVGENNYDGRANLDNLLKYIADPSQLNVTGVNDRFAVVKDEYNKIATPATQAETLVANLNKATSSDLDIHDAITKGFSKASILYDWMTDSNNTDLFFEYLGEVSSGILNYADILPKDSTFIKNFEDYIQGQNVLETTIRINQTDYDAKLLNQQFLRTNVNSFIGGLFEKFNVLKNDSFTFNQDNVEVYAYKEKAQNNQVTQYITQKPTNDSTIRRGYINLYFKFKKPSQLNDTNSAFASIEDFGVKFENVGINFKTLDRFIIQAGNIQNENSLNAPLFRVSDAGWNNLQAPYHLSSAFVKYSSLKARKDQSNNDFFVEKVDEPLFGTDRVSSFASGPDFRVKVKLGGQYKGYTQVGDTIYWKTLTPYVASDEDLLYQKNNLEYQRGILADSDNMTHNWRDKYQYLTPDQGQGQPTSIDQFKNLAFLPLVIGIPVRNVAGEDALLVLSWQILNRFSYDKLDLSEPVSLGTNDKLRYAYFFKPSAVGKVQWGVPGSNTVIQTQEFYSHVMNKIKYRDLVGLTFTDLTKSGLWGTDNLIELDNTNSGKGGIGYPDFYQAINTVTGRFEIQFKLH</sequence>
<reference evidence="2 3" key="1">
    <citation type="submission" date="2019-01" db="EMBL/GenBank/DDBJ databases">
        <authorList>
            <consortium name="Pathogen Informatics"/>
        </authorList>
    </citation>
    <scope>NUCLEOTIDE SEQUENCE [LARGE SCALE GENOMIC DNA]</scope>
    <source>
        <strain evidence="2 3">NCTC10181</strain>
    </source>
</reference>
<feature type="coiled-coil region" evidence="1">
    <location>
        <begin position="648"/>
        <end position="675"/>
    </location>
</feature>
<dbReference type="Proteomes" id="UP000290985">
    <property type="component" value="Chromosome"/>
</dbReference>
<keyword evidence="3" id="KW-1185">Reference proteome</keyword>
<organism evidence="2 3">
    <name type="scientific">Mycoplasmopsis citelli</name>
    <dbReference type="NCBI Taxonomy" id="171281"/>
    <lineage>
        <taxon>Bacteria</taxon>
        <taxon>Bacillati</taxon>
        <taxon>Mycoplasmatota</taxon>
        <taxon>Mycoplasmoidales</taxon>
        <taxon>Metamycoplasmataceae</taxon>
        <taxon>Mycoplasmopsis</taxon>
    </lineage>
</organism>
<dbReference type="OrthoDB" id="393197at2"/>
<accession>A0A449B1X4</accession>
<keyword evidence="1" id="KW-0175">Coiled coil</keyword>
<protein>
    <submittedName>
        <fullName evidence="2">Uncharacterized protein</fullName>
    </submittedName>
</protein>
<feature type="coiled-coil region" evidence="1">
    <location>
        <begin position="382"/>
        <end position="448"/>
    </location>
</feature>
<evidence type="ECO:0000313" key="3">
    <source>
        <dbReference type="Proteomes" id="UP000290985"/>
    </source>
</evidence>
<feature type="coiled-coil region" evidence="1">
    <location>
        <begin position="873"/>
        <end position="956"/>
    </location>
</feature>
<gene>
    <name evidence="2" type="ORF">NCTC10181_00430</name>
</gene>
<evidence type="ECO:0000313" key="2">
    <source>
        <dbReference type="EMBL" id="VEU74576.1"/>
    </source>
</evidence>
<proteinExistence type="predicted"/>
<feature type="coiled-coil region" evidence="1">
    <location>
        <begin position="1064"/>
        <end position="1119"/>
    </location>
</feature>
<dbReference type="EMBL" id="LR215036">
    <property type="protein sequence ID" value="VEU74576.1"/>
    <property type="molecule type" value="Genomic_DNA"/>
</dbReference>
<name>A0A449B1X4_9BACT</name>
<evidence type="ECO:0000256" key="1">
    <source>
        <dbReference type="SAM" id="Coils"/>
    </source>
</evidence>
<dbReference type="RefSeq" id="WP_129725391.1">
    <property type="nucleotide sequence ID" value="NZ_LR215036.1"/>
</dbReference>
<dbReference type="KEGG" id="mcit:NCTC10181_00430"/>